<sequence length="171" mass="19019">MHHVAFLLGMLPIRQQTYPAKLVGEHLPPFFMIASTRSVPDSYVAMMFLPLFCVRCGVPRRGFYGFHGLPSGFTEFANGEVLAQSHCHVEVRVAAAGLWLCRVPCVVLMRGTSYLLFAAAVVVPVYCLVFWLLTGSYHPSTIAAFLLVEWLCVGVGVYMLRSVRSLDDYAK</sequence>
<evidence type="ECO:0000256" key="1">
    <source>
        <dbReference type="SAM" id="Phobius"/>
    </source>
</evidence>
<name>A0A8B3RID8_BIFAN</name>
<accession>A0A8B3RID8</accession>
<dbReference type="EMBL" id="RSCO01000017">
    <property type="protein sequence ID" value="RYM95547.1"/>
    <property type="molecule type" value="Genomic_DNA"/>
</dbReference>
<feature type="transmembrane region" description="Helical" evidence="1">
    <location>
        <begin position="140"/>
        <end position="160"/>
    </location>
</feature>
<comment type="caution">
    <text evidence="2">The sequence shown here is derived from an EMBL/GenBank/DDBJ whole genome shotgun (WGS) entry which is preliminary data.</text>
</comment>
<gene>
    <name evidence="2" type="ORF">PG2011B_0587</name>
</gene>
<dbReference type="AlphaFoldDB" id="A0A8B3RID8"/>
<feature type="transmembrane region" description="Helical" evidence="1">
    <location>
        <begin position="114"/>
        <end position="134"/>
    </location>
</feature>
<reference evidence="2 3" key="1">
    <citation type="journal article" date="2019" name="Appl. Environ. Microbiol.">
        <title>Dissecting the evolutionary development of the Bifidobacterium animalis species through comparative genomics analyses.</title>
        <authorList>
            <person name="Lugli G.A."/>
            <person name="Mancino W."/>
            <person name="Milani C."/>
            <person name="Duranti S."/>
            <person name="Mancabelli L."/>
            <person name="Napoli S."/>
            <person name="Mangifesta M."/>
            <person name="Viappiani A."/>
            <person name="Anzalone R."/>
            <person name="Longhi G."/>
            <person name="van Sinderen D."/>
            <person name="Ventura M."/>
            <person name="Turroni F."/>
        </authorList>
    </citation>
    <scope>NUCLEOTIDE SEQUENCE [LARGE SCALE GENOMIC DNA]</scope>
    <source>
        <strain evidence="2 3">2011B</strain>
    </source>
</reference>
<organism evidence="2 3">
    <name type="scientific">Bifidobacterium animalis subsp. lactis</name>
    <name type="common">Bifidobacterium lactis</name>
    <dbReference type="NCBI Taxonomy" id="302911"/>
    <lineage>
        <taxon>Bacteria</taxon>
        <taxon>Bacillati</taxon>
        <taxon>Actinomycetota</taxon>
        <taxon>Actinomycetes</taxon>
        <taxon>Bifidobacteriales</taxon>
        <taxon>Bifidobacteriaceae</taxon>
        <taxon>Bifidobacterium</taxon>
    </lineage>
</organism>
<keyword evidence="1" id="KW-0472">Membrane</keyword>
<protein>
    <submittedName>
        <fullName evidence="2">Uncharacterized protein</fullName>
    </submittedName>
</protein>
<dbReference type="Proteomes" id="UP000293613">
    <property type="component" value="Unassembled WGS sequence"/>
</dbReference>
<evidence type="ECO:0000313" key="2">
    <source>
        <dbReference type="EMBL" id="RYM95547.1"/>
    </source>
</evidence>
<proteinExistence type="predicted"/>
<keyword evidence="1" id="KW-1133">Transmembrane helix</keyword>
<keyword evidence="1" id="KW-0812">Transmembrane</keyword>
<evidence type="ECO:0000313" key="3">
    <source>
        <dbReference type="Proteomes" id="UP000293613"/>
    </source>
</evidence>